<dbReference type="RefSeq" id="WP_183319182.1">
    <property type="nucleotide sequence ID" value="NZ_JACHVQ010000001.1"/>
</dbReference>
<dbReference type="AlphaFoldDB" id="A0A839MZE0"/>
<dbReference type="Proteomes" id="UP000559182">
    <property type="component" value="Unassembled WGS sequence"/>
</dbReference>
<evidence type="ECO:0008006" key="3">
    <source>
        <dbReference type="Google" id="ProtNLM"/>
    </source>
</evidence>
<keyword evidence="2" id="KW-1185">Reference proteome</keyword>
<gene>
    <name evidence="1" type="ORF">FHU39_000814</name>
</gene>
<dbReference type="Pfam" id="PF13826">
    <property type="entry name" value="Monooxy_af470-like"/>
    <property type="match status" value="1"/>
</dbReference>
<evidence type="ECO:0000313" key="2">
    <source>
        <dbReference type="Proteomes" id="UP000559182"/>
    </source>
</evidence>
<evidence type="ECO:0000313" key="1">
    <source>
        <dbReference type="EMBL" id="MBB2890830.1"/>
    </source>
</evidence>
<protein>
    <recommendedName>
        <fullName evidence="3">DUF4188 domain-containing protein</fullName>
    </recommendedName>
</protein>
<proteinExistence type="predicted"/>
<dbReference type="EMBL" id="JACHVQ010000001">
    <property type="protein sequence ID" value="MBB2890830.1"/>
    <property type="molecule type" value="Genomic_DNA"/>
</dbReference>
<sequence length="173" mass="19389">MKIDMSTHAHEGDLVVFLIGMTVGRPWRVDQWVRISSAMRRMQIELHRNKARAEAGTEEWLGFLGGYNCVGPRGPVSVQYWRSTEDLYGYANAADREHRPAWLAYYQRAHRLAGRDGIGIWHETYAVPAGGHESAYGNLTDWGLAGVTGAIPLTRRGRTARERLASSAQPLAR</sequence>
<reference evidence="1 2" key="1">
    <citation type="submission" date="2020-08" db="EMBL/GenBank/DDBJ databases">
        <title>Sequencing the genomes of 1000 actinobacteria strains.</title>
        <authorList>
            <person name="Klenk H.-P."/>
        </authorList>
    </citation>
    <scope>NUCLEOTIDE SEQUENCE [LARGE SCALE GENOMIC DNA]</scope>
    <source>
        <strain evidence="1 2">DSM 105369</strain>
    </source>
</reference>
<name>A0A839MZE0_9MICO</name>
<comment type="caution">
    <text evidence="1">The sequence shown here is derived from an EMBL/GenBank/DDBJ whole genome shotgun (WGS) entry which is preliminary data.</text>
</comment>
<accession>A0A839MZE0</accession>
<dbReference type="InterPro" id="IPR025444">
    <property type="entry name" value="Monooxy_af470"/>
</dbReference>
<organism evidence="1 2">
    <name type="scientific">Flexivirga oryzae</name>
    <dbReference type="NCBI Taxonomy" id="1794944"/>
    <lineage>
        <taxon>Bacteria</taxon>
        <taxon>Bacillati</taxon>
        <taxon>Actinomycetota</taxon>
        <taxon>Actinomycetes</taxon>
        <taxon>Micrococcales</taxon>
        <taxon>Dermacoccaceae</taxon>
        <taxon>Flexivirga</taxon>
    </lineage>
</organism>